<name>A0A0N5AT09_9BILA</name>
<evidence type="ECO:0000313" key="5">
    <source>
        <dbReference type="WBParaSite" id="SMUV_0000794701-mRNA-1"/>
    </source>
</evidence>
<dbReference type="CDD" id="cd01012">
    <property type="entry name" value="YcaC_related"/>
    <property type="match status" value="1"/>
</dbReference>
<dbReference type="FunFam" id="3.40.50.850:FF:000001">
    <property type="entry name" value="Isochorismatase domain-containing protein 1"/>
    <property type="match status" value="1"/>
</dbReference>
<dbReference type="AlphaFoldDB" id="A0A0N5AT09"/>
<comment type="similarity">
    <text evidence="1">Belongs to the isochorismatase family.</text>
</comment>
<dbReference type="Gene3D" id="3.40.50.850">
    <property type="entry name" value="Isochorismatase-like"/>
    <property type="match status" value="1"/>
</dbReference>
<sequence length="200" mass="22286">MCTTLEAKHHRISAEKSALLICDIQEKFSPHIVCFKEMVENCKRLIDVAALLNMKIVATEQYPKGLGKTVSQLEIDEYNVPVFEKLQFTMCLPQLMKEIEGVKSVILCGVECHVCILQTVLDMLDKGISVYVVADATSSRSKTDRFFGIRQMERAGAVVTTTETILLGLIGGADHPKFKEVQKIIKTPSADTKLLLDLSR</sequence>
<keyword evidence="4" id="KW-1185">Reference proteome</keyword>
<dbReference type="InterPro" id="IPR036380">
    <property type="entry name" value="Isochorismatase-like_sf"/>
</dbReference>
<feature type="domain" description="Isochorismatase-like" evidence="3">
    <location>
        <begin position="17"/>
        <end position="163"/>
    </location>
</feature>
<proteinExistence type="inferred from homology"/>
<protein>
    <recommendedName>
        <fullName evidence="2">Isochorismatase domain-containing protein 1</fullName>
    </recommendedName>
</protein>
<evidence type="ECO:0000256" key="2">
    <source>
        <dbReference type="ARBA" id="ARBA00040688"/>
    </source>
</evidence>
<dbReference type="STRING" id="451379.A0A0N5AT09"/>
<evidence type="ECO:0000313" key="4">
    <source>
        <dbReference type="Proteomes" id="UP000046393"/>
    </source>
</evidence>
<dbReference type="PANTHER" id="PTHR14119:SF17">
    <property type="entry name" value="ISOCHORISMATASE DOMAIN-CONTAINING PROTEIN 1"/>
    <property type="match status" value="1"/>
</dbReference>
<dbReference type="InterPro" id="IPR000868">
    <property type="entry name" value="Isochorismatase-like_dom"/>
</dbReference>
<dbReference type="InterPro" id="IPR050993">
    <property type="entry name" value="Isochorismatase_domain"/>
</dbReference>
<dbReference type="WBParaSite" id="SMUV_0000794701-mRNA-1">
    <property type="protein sequence ID" value="SMUV_0000794701-mRNA-1"/>
    <property type="gene ID" value="SMUV_0000794701"/>
</dbReference>
<organism evidence="4 5">
    <name type="scientific">Syphacia muris</name>
    <dbReference type="NCBI Taxonomy" id="451379"/>
    <lineage>
        <taxon>Eukaryota</taxon>
        <taxon>Metazoa</taxon>
        <taxon>Ecdysozoa</taxon>
        <taxon>Nematoda</taxon>
        <taxon>Chromadorea</taxon>
        <taxon>Rhabditida</taxon>
        <taxon>Spirurina</taxon>
        <taxon>Oxyuridomorpha</taxon>
        <taxon>Oxyuroidea</taxon>
        <taxon>Oxyuridae</taxon>
        <taxon>Syphacia</taxon>
    </lineage>
</organism>
<evidence type="ECO:0000259" key="3">
    <source>
        <dbReference type="Pfam" id="PF00857"/>
    </source>
</evidence>
<dbReference type="Proteomes" id="UP000046393">
    <property type="component" value="Unplaced"/>
</dbReference>
<reference evidence="5" key="1">
    <citation type="submission" date="2017-02" db="UniProtKB">
        <authorList>
            <consortium name="WormBaseParasite"/>
        </authorList>
    </citation>
    <scope>IDENTIFICATION</scope>
</reference>
<dbReference type="Pfam" id="PF00857">
    <property type="entry name" value="Isochorismatase"/>
    <property type="match status" value="1"/>
</dbReference>
<accession>A0A0N5AT09</accession>
<dbReference type="PANTHER" id="PTHR14119">
    <property type="entry name" value="HYDROLASE"/>
    <property type="match status" value="1"/>
</dbReference>
<evidence type="ECO:0000256" key="1">
    <source>
        <dbReference type="ARBA" id="ARBA00006336"/>
    </source>
</evidence>
<dbReference type="SUPFAM" id="SSF52499">
    <property type="entry name" value="Isochorismatase-like hydrolases"/>
    <property type="match status" value="1"/>
</dbReference>